<dbReference type="Gene3D" id="3.30.420.140">
    <property type="entry name" value="YqgF/RNase H-like domain"/>
    <property type="match status" value="1"/>
</dbReference>
<dbReference type="Gene3D" id="3.40.50.300">
    <property type="entry name" value="P-loop containing nucleotide triphosphate hydrolases"/>
    <property type="match status" value="1"/>
</dbReference>
<feature type="region of interest" description="Disordered" evidence="5">
    <location>
        <begin position="565"/>
        <end position="685"/>
    </location>
</feature>
<keyword evidence="4" id="KW-0539">Nucleus</keyword>
<dbReference type="InterPro" id="IPR023323">
    <property type="entry name" value="Tex-like_dom_sf"/>
</dbReference>
<dbReference type="InterPro" id="IPR032706">
    <property type="entry name" value="Spt6_HHH"/>
</dbReference>
<feature type="region of interest" description="Disordered" evidence="5">
    <location>
        <begin position="1"/>
        <end position="284"/>
    </location>
</feature>
<dbReference type="SUPFAM" id="SSF52540">
    <property type="entry name" value="P-loop containing nucleoside triphosphate hydrolases"/>
    <property type="match status" value="1"/>
</dbReference>
<feature type="compositionally biased region" description="Acidic residues" evidence="5">
    <location>
        <begin position="208"/>
        <end position="220"/>
    </location>
</feature>
<feature type="compositionally biased region" description="Basic and acidic residues" evidence="5">
    <location>
        <begin position="2031"/>
        <end position="2048"/>
    </location>
</feature>
<feature type="domain" description="S1 motif" evidence="6">
    <location>
        <begin position="1609"/>
        <end position="1688"/>
    </location>
</feature>
<dbReference type="SUPFAM" id="SSF55550">
    <property type="entry name" value="SH2 domain"/>
    <property type="match status" value="1"/>
</dbReference>
<feature type="domain" description="Dynamin-type G" evidence="7">
    <location>
        <begin position="2337"/>
        <end position="2594"/>
    </location>
</feature>
<feature type="compositionally biased region" description="Basic and acidic residues" evidence="5">
    <location>
        <begin position="169"/>
        <end position="179"/>
    </location>
</feature>
<feature type="compositionally biased region" description="Basic and acidic residues" evidence="5">
    <location>
        <begin position="2014"/>
        <end position="2024"/>
    </location>
</feature>
<dbReference type="Pfam" id="PF14632">
    <property type="entry name" value="SPT6_acidic"/>
    <property type="match status" value="1"/>
</dbReference>
<dbReference type="InterPro" id="IPR028083">
    <property type="entry name" value="Spt6_acidic_N_dom"/>
</dbReference>
<dbReference type="PROSITE" id="PS51718">
    <property type="entry name" value="G_DYNAMIN_2"/>
    <property type="match status" value="1"/>
</dbReference>
<evidence type="ECO:0000256" key="1">
    <source>
        <dbReference type="ARBA" id="ARBA00004123"/>
    </source>
</evidence>
<dbReference type="Pfam" id="PF14635">
    <property type="entry name" value="HHH_7"/>
    <property type="match status" value="1"/>
</dbReference>
<feature type="compositionally biased region" description="Acidic residues" evidence="5">
    <location>
        <begin position="315"/>
        <end position="324"/>
    </location>
</feature>
<feature type="compositionally biased region" description="Acidic residues" evidence="5">
    <location>
        <begin position="71"/>
        <end position="80"/>
    </location>
</feature>
<keyword evidence="9" id="KW-1185">Reference proteome</keyword>
<dbReference type="Gene3D" id="1.10.3500.10">
    <property type="entry name" value="Tex N-terminal region-like"/>
    <property type="match status" value="1"/>
</dbReference>
<dbReference type="InterPro" id="IPR036860">
    <property type="entry name" value="SH2_dom_sf"/>
</dbReference>
<accession>A0ABN7S0X4</accession>
<feature type="compositionally biased region" description="Basic residues" evidence="5">
    <location>
        <begin position="113"/>
        <end position="123"/>
    </location>
</feature>
<comment type="subcellular location">
    <subcellularLocation>
        <location evidence="1">Nucleus</location>
    </subcellularLocation>
</comment>
<feature type="compositionally biased region" description="Gly residues" evidence="5">
    <location>
        <begin position="578"/>
        <end position="588"/>
    </location>
</feature>
<dbReference type="Pfam" id="PF00350">
    <property type="entry name" value="Dynamin_N"/>
    <property type="match status" value="1"/>
</dbReference>
<dbReference type="InterPro" id="IPR010994">
    <property type="entry name" value="RuvA_2-like"/>
</dbReference>
<dbReference type="Gene3D" id="2.40.50.140">
    <property type="entry name" value="Nucleic acid-binding proteins"/>
    <property type="match status" value="1"/>
</dbReference>
<feature type="compositionally biased region" description="Basic and acidic residues" evidence="5">
    <location>
        <begin position="2059"/>
        <end position="2098"/>
    </location>
</feature>
<keyword evidence="3" id="KW-0804">Transcription</keyword>
<dbReference type="InterPro" id="IPR027417">
    <property type="entry name" value="P-loop_NTPase"/>
</dbReference>
<dbReference type="Proteomes" id="UP001158576">
    <property type="component" value="Chromosome PAR"/>
</dbReference>
<dbReference type="EMBL" id="OU015568">
    <property type="protein sequence ID" value="CAG5090253.1"/>
    <property type="molecule type" value="Genomic_DNA"/>
</dbReference>
<feature type="region of interest" description="Disordered" evidence="5">
    <location>
        <begin position="1960"/>
        <end position="2308"/>
    </location>
</feature>
<feature type="compositionally biased region" description="Acidic residues" evidence="5">
    <location>
        <begin position="128"/>
        <end position="155"/>
    </location>
</feature>
<dbReference type="SUPFAM" id="SSF47781">
    <property type="entry name" value="RuvA domain 2-like"/>
    <property type="match status" value="1"/>
</dbReference>
<dbReference type="SUPFAM" id="SSF158832">
    <property type="entry name" value="Tex N-terminal region-like"/>
    <property type="match status" value="1"/>
</dbReference>
<sequence>MSSSDESDDEPRRNLQAEDSASDSDQDTGRPQARINDSASSDEDEAPRARNNLDSSDDSDDEPGHKRPADSDDGDSDDSADEKPKKKKKWNPADFEDKMAEESENEDEELLRNPKKSKKYKKMKVLEDSDDDEDDSEEDGDLEDLIDDGEVEEEASGERRRKKKKKKRRDGDDALRDDKLDDDDFDLINENLGINVNRRQKLNRVVMDSDDEEDANEDLDDRDRIQRDIFDETLGSDDDQPMEPRRARREKDNFDSDSGSDDENNFIVDDQGNPIYTNKKSKGGNVYVDENLREAANIFDIDPTQLGEMFEDFENEYGEYDEDEPRPVKQKKSKKALTDLYEPDELERRGYNDEATAIIDEDRPERFQTRGDGQCPVKYIEISDVQTDADAIENELELEARWILENAFNSSISNQEFEDPMFRQEVKQLPEFKKRPREGEEPEPEPEKMPTVYASPYPKKRIDDAAKVFLKYKDYEPLRNHEDREQRLKYIMEYGRKHNTFLFKIYKALYNFRVGEGISNGLTVLEPAFIYKYRQEQILHWDLIGKYIKDEFGVPLKDFMSERESDFPRENGSMAGNDGWGSSTGDGDWGNPEMARKPGGWGDAPASPVGGGWGNTSNDADKPNSGWENNDTSEKSSASPWTASESNKENIGESPWANTASSSWGGAGSTGQPMDTSMSMNGPRLGRINRKMKIGDHEGRTQFLNEEELQRVNKERRELGDADITFDELLWYRKEKKGEEGDDRERIPECEFPNEIFETDLPNVNESRLNYIDTEQSLDFFDLHRILRYDEHYMKFSQKKIKLHKLFQNMLNFQYDESQSEDFKVYRSLEPSYVSKVEECNTQNELDDYFQFFQLHFGRDVQKMNQKNRNEDEEYNSGDTKNMKQAQRNSNYNLCLKNNLGEVAKKFGLTPEEFADHVKCDFQNHEVNQCDEQPEEFASLYVTDQFDSAEKVLRGARFVAAQQMAVEPEVRKVVRKQFFEKACISTTLTKKGERAIDEDHPLYRLRFLSNKPIKDLKGAEFIHLKNGADDKLIEMEIGLEKRPSHRFTDPDGNGMILDDIEEDLFDLYNKDLNDDLTVKWNTQRQMLIQEMLNQMLYPAFIQKLKLKLIEEAEEGIYEFARRKFRAIASAGPCIPINNPLEDEDYEQEDLLLCLHASDRIEVPTFGVMLKQDGEIHMYRKFNRIMAPAMRESHPHHQSMKRDIDQLKQILSRYRPYAIILAATSMKSRNLMTMVNRVIEELHIEDGYPKPVVEFRDPMVSRVYSVAKFAQEAYPDYPEELRLAISLGRFALDPAIEISQLFNPDDDILCLNLSPNQYLLKDRRTKDLLRKALEEEMQKIVCDIGVDINQAIALDHHSQLLQFLPGLGRRKADAFLKDYRRQNIRIEHRQKILGVNDDQVRSIGPTVFVNCVGFIRLNTSELGDAEEYVDVFDSTRIHPESFEYGRKMCKDLACQVAPDEMEEDEYENEEYRAVNKVMGKPEYLQGLDLEAFNADLITLNHNEGNFNIFNKICTLYQLKKEIGSPFRDNRKPPRQIHSDELFYLLTGETADTIYPQKMVTGTVQRFMYSATKKDENGQMSEENLKDPKRVEGTDCWMCPWCKRKDFTELSQVWTHFDTLDNYDKCPGELWAVSIKLDNGLSALVDRNSISSRDDGYVEDPTTRMKLDQVVRGRIKSINFEKFQLRLTTKSTDLQNDNFGANHKEQDRHLDKTKMDMVLAQFQNKKKKAQNQSQYTKRVIAHDNFMNISYGDAILRLQSMDQGECIIRPSSKGSDFISATWKVHDNIYSQITIHERNKINSYTLGEKLIINGEEYEDLDEVIARYVQPMASNARDLIEHKYFRDIGGARKEAEALCKEAKRADAKKIPYFISCCRKDTCGPAEVEGKFMLSFLPSSNSSVKHEYITALPDGFRYRQIVHSTTATLFQYFKEHYLERPPAPVRRDPKQGLAEIVNSLNRQQLKELKGGAYTPSDPFEESPRKPTLQRVDDDGFKKPSLLRRVDDDDGGWGRSSGRSGGDRPGRDDRNSWGGGRGGDRGGDRGWDRGGDRRGGRGGGRGRGRGRGDFGGRRDGGDRRDRDGGSYRGRDRGDRGSSFSRDDRQPSWNSSNDRDREPSPWGGKGGPSAERSPWGGSDTSGRDRDDGGKSPWAARDAAGGGKSPWAGGDARREGSSSWGAPRTPRADEGSWAGSRTPRGGKTPRGDMTPRGDRTPNHSWGSNPNSQSNSSGWGTKSGSRTPSSPWGNKSSSGGGNAWGGKSPARDGGGSSWGNKSPARSSGGWGTKSPKKKNSDAWSDAATMGNRSPDGNTVVTTDTDHVLSSDTIAELNELVVKVTGVHEILSRDQMKVAFFGRTSNGKSTCINAMLWDKVLPSGIGHTTSCFLAVEGSGKPNPYIITEDGEEQAVEKVQKLAHALSGAAEKLTEDSLIKICWPKNKCRLLNAEVCIVDSPGVDVTPDLDLWIDKHCLDADVFILVANAESTMMQAEKNFFHKVSECFSKPNIFILHNRWDASAQEPDMMDEVRAQHLERAEAFLTDELKIYNSSEAQNRVFFISAREMLNTRISRTKGIPENPNNFPDGFKSRQLEFEEFEKKFEECITRSAIATKFSQHVSGGENIVKHLSKILADLNAAALVVRNISNDEADTQKMRKNFNKDQMEKVTKKVHDQISHITDNVSNQVAAALDIELGKVSELVENFEFEKFHPSKFVIDAYRKKLIEHVENGVRQNLVSLCSASLTEEVSRAKMEMIEGLTNVIKDKEKCKTEANRPFSLQYEINFFALNDFKEDLSFKFSASPTRLLEKVPYLGKAVTSYSVLSFIQNMTVGACSNLPSQIESITNGTIRAQDVETAERFLPSGVVATAAWKFWNKSGLSTIGNRIIIGGIFAYAGYYAFERIRWTPARQGQEFRKQFADHASEKLRHSVEYTASKCSNQVESELKETFTRLEMTAKEVTNDLTDEINLLEEKSQTYDGIAEMAKKWKNKFDWLEIELRNYRNDFIPKLPSRLSSQKLDI</sequence>
<evidence type="ECO:0000259" key="7">
    <source>
        <dbReference type="PROSITE" id="PS51718"/>
    </source>
</evidence>
<evidence type="ECO:0000313" key="8">
    <source>
        <dbReference type="EMBL" id="CAG5090253.1"/>
    </source>
</evidence>
<dbReference type="Gene3D" id="3.30.505.10">
    <property type="entry name" value="SH2 domain"/>
    <property type="match status" value="2"/>
</dbReference>
<dbReference type="InterPro" id="IPR003029">
    <property type="entry name" value="S1_domain"/>
</dbReference>
<name>A0ABN7S0X4_OIKDI</name>
<dbReference type="SUPFAM" id="SSF111479">
    <property type="entry name" value="Fzo-like conserved region"/>
    <property type="match status" value="1"/>
</dbReference>
<dbReference type="InterPro" id="IPR035018">
    <property type="entry name" value="Spt6_SH2_C"/>
</dbReference>
<dbReference type="PANTHER" id="PTHR10145:SF6">
    <property type="entry name" value="TRANSCRIPTION ELONGATION FACTOR SPT6"/>
    <property type="match status" value="1"/>
</dbReference>
<dbReference type="InterPro" id="IPR035420">
    <property type="entry name" value="Spt6_SH2"/>
</dbReference>
<dbReference type="Gene3D" id="1.10.10.650">
    <property type="entry name" value="RuvA domain 2-like"/>
    <property type="match status" value="1"/>
</dbReference>
<dbReference type="InterPro" id="IPR023319">
    <property type="entry name" value="Tex-like_HTH_dom_sf"/>
</dbReference>
<feature type="compositionally biased region" description="Basic and acidic residues" evidence="5">
    <location>
        <begin position="429"/>
        <end position="439"/>
    </location>
</feature>
<reference evidence="8 9" key="1">
    <citation type="submission" date="2021-04" db="EMBL/GenBank/DDBJ databases">
        <authorList>
            <person name="Bliznina A."/>
        </authorList>
    </citation>
    <scope>NUCLEOTIDE SEQUENCE [LARGE SCALE GENOMIC DNA]</scope>
</reference>
<dbReference type="Pfam" id="PF14639">
    <property type="entry name" value="YqgF"/>
    <property type="match status" value="1"/>
</dbReference>
<dbReference type="Pfam" id="PF14633">
    <property type="entry name" value="SH2_2"/>
    <property type="match status" value="1"/>
</dbReference>
<feature type="compositionally biased region" description="Polar residues" evidence="5">
    <location>
        <begin position="626"/>
        <end position="645"/>
    </location>
</feature>
<dbReference type="Gene3D" id="1.10.150.850">
    <property type="entry name" value="Spt6, helix-hairpin-helix domain"/>
    <property type="match status" value="1"/>
</dbReference>
<feature type="compositionally biased region" description="Basic and acidic residues" evidence="5">
    <location>
        <begin position="242"/>
        <end position="254"/>
    </location>
</feature>
<organism evidence="8 9">
    <name type="scientific">Oikopleura dioica</name>
    <name type="common">Tunicate</name>
    <dbReference type="NCBI Taxonomy" id="34765"/>
    <lineage>
        <taxon>Eukaryota</taxon>
        <taxon>Metazoa</taxon>
        <taxon>Chordata</taxon>
        <taxon>Tunicata</taxon>
        <taxon>Appendicularia</taxon>
        <taxon>Copelata</taxon>
        <taxon>Oikopleuridae</taxon>
        <taxon>Oikopleura</taxon>
    </lineage>
</organism>
<evidence type="ECO:0000259" key="6">
    <source>
        <dbReference type="PROSITE" id="PS50126"/>
    </source>
</evidence>
<evidence type="ECO:0000256" key="4">
    <source>
        <dbReference type="ARBA" id="ARBA00023242"/>
    </source>
</evidence>
<proteinExistence type="inferred from homology"/>
<dbReference type="CDD" id="cd09928">
    <property type="entry name" value="SH2_Cterm_SPT6_like"/>
    <property type="match status" value="1"/>
</dbReference>
<gene>
    <name evidence="8" type="ORF">OKIOD_LOCUS4084</name>
</gene>
<dbReference type="PANTHER" id="PTHR10145">
    <property type="entry name" value="TRANSCRIPTION ELONGATION FACTOR SPT6"/>
    <property type="match status" value="1"/>
</dbReference>
<dbReference type="Gene3D" id="1.20.5.110">
    <property type="match status" value="1"/>
</dbReference>
<dbReference type="InterPro" id="IPR028231">
    <property type="entry name" value="Spt6_YqgF"/>
</dbReference>
<dbReference type="InterPro" id="IPR017072">
    <property type="entry name" value="TF_Spt6"/>
</dbReference>
<feature type="compositionally biased region" description="Basic and acidic residues" evidence="5">
    <location>
        <begin position="2196"/>
        <end position="2208"/>
    </location>
</feature>
<feature type="compositionally biased region" description="Basic and acidic residues" evidence="5">
    <location>
        <begin position="221"/>
        <end position="230"/>
    </location>
</feature>
<dbReference type="InterPro" id="IPR042066">
    <property type="entry name" value="Spt6_death-like"/>
</dbReference>
<evidence type="ECO:0000256" key="3">
    <source>
        <dbReference type="ARBA" id="ARBA00023163"/>
    </source>
</evidence>
<dbReference type="CDD" id="cd09918">
    <property type="entry name" value="SH2_Nterm_SPT6_like"/>
    <property type="match status" value="1"/>
</dbReference>
<dbReference type="InterPro" id="IPR037027">
    <property type="entry name" value="YqgF/RNaseH-like_dom_sf"/>
</dbReference>
<dbReference type="Gene3D" id="1.10.10.2740">
    <property type="entry name" value="Spt6, Death-like domain"/>
    <property type="match status" value="1"/>
</dbReference>
<dbReference type="CDD" id="cd09912">
    <property type="entry name" value="DLP_2"/>
    <property type="match status" value="1"/>
</dbReference>
<protein>
    <submittedName>
        <fullName evidence="8">Oidioi.mRNA.OKI2018_I69.PAR.g12526.t1.cds</fullName>
    </submittedName>
</protein>
<dbReference type="InterPro" id="IPR006884">
    <property type="entry name" value="Fzo/mitofusin_HR2"/>
</dbReference>
<dbReference type="InterPro" id="IPR030381">
    <property type="entry name" value="G_DYNAMIN_dom"/>
</dbReference>
<dbReference type="InterPro" id="IPR045063">
    <property type="entry name" value="Dynamin_N"/>
</dbReference>
<dbReference type="InterPro" id="IPR012337">
    <property type="entry name" value="RNaseH-like_sf"/>
</dbReference>
<evidence type="ECO:0000313" key="9">
    <source>
        <dbReference type="Proteomes" id="UP001158576"/>
    </source>
</evidence>
<feature type="compositionally biased region" description="Polar residues" evidence="5">
    <location>
        <begin position="2296"/>
        <end position="2308"/>
    </location>
</feature>
<feature type="compositionally biased region" description="Polar residues" evidence="5">
    <location>
        <begin position="2228"/>
        <end position="2243"/>
    </location>
</feature>
<feature type="compositionally biased region" description="Basic residues" evidence="5">
    <location>
        <begin position="159"/>
        <end position="168"/>
    </location>
</feature>
<comment type="similarity">
    <text evidence="2">Belongs to the SPT6 family.</text>
</comment>
<evidence type="ECO:0000256" key="5">
    <source>
        <dbReference type="SAM" id="MobiDB-lite"/>
    </source>
</evidence>
<dbReference type="InterPro" id="IPR035019">
    <property type="entry name" value="Spt6_SH2_N"/>
</dbReference>
<dbReference type="InterPro" id="IPR012340">
    <property type="entry name" value="NA-bd_OB-fold"/>
</dbReference>
<evidence type="ECO:0000256" key="2">
    <source>
        <dbReference type="ARBA" id="ARBA00009253"/>
    </source>
</evidence>
<feature type="region of interest" description="Disordered" evidence="5">
    <location>
        <begin position="429"/>
        <end position="455"/>
    </location>
</feature>
<feature type="compositionally biased region" description="Low complexity" evidence="5">
    <location>
        <begin position="2211"/>
        <end position="2226"/>
    </location>
</feature>
<feature type="region of interest" description="Disordered" evidence="5">
    <location>
        <begin position="315"/>
        <end position="341"/>
    </location>
</feature>
<dbReference type="SUPFAM" id="SSF53098">
    <property type="entry name" value="Ribonuclease H-like"/>
    <property type="match status" value="1"/>
</dbReference>
<dbReference type="Pfam" id="PF04799">
    <property type="entry name" value="Fzo_mitofusin"/>
    <property type="match status" value="1"/>
</dbReference>
<dbReference type="PROSITE" id="PS50126">
    <property type="entry name" value="S1"/>
    <property type="match status" value="1"/>
</dbReference>